<evidence type="ECO:0000313" key="1">
    <source>
        <dbReference type="EMBL" id="KKL50616.1"/>
    </source>
</evidence>
<accession>A0A0F9DA64</accession>
<dbReference type="Gene3D" id="2.160.20.80">
    <property type="entry name" value="E3 ubiquitin-protein ligase SopA"/>
    <property type="match status" value="1"/>
</dbReference>
<reference evidence="1" key="1">
    <citation type="journal article" date="2015" name="Nature">
        <title>Complex archaea that bridge the gap between prokaryotes and eukaryotes.</title>
        <authorList>
            <person name="Spang A."/>
            <person name="Saw J.H."/>
            <person name="Jorgensen S.L."/>
            <person name="Zaremba-Niedzwiedzka K."/>
            <person name="Martijn J."/>
            <person name="Lind A.E."/>
            <person name="van Eijk R."/>
            <person name="Schleper C."/>
            <person name="Guy L."/>
            <person name="Ettema T.J."/>
        </authorList>
    </citation>
    <scope>NUCLEOTIDE SEQUENCE</scope>
</reference>
<gene>
    <name evidence="1" type="ORF">LCGC14_2303710</name>
</gene>
<evidence type="ECO:0008006" key="2">
    <source>
        <dbReference type="Google" id="ProtNLM"/>
    </source>
</evidence>
<dbReference type="EMBL" id="LAZR01032535">
    <property type="protein sequence ID" value="KKL50616.1"/>
    <property type="molecule type" value="Genomic_DNA"/>
</dbReference>
<dbReference type="SUPFAM" id="SSF141571">
    <property type="entry name" value="Pentapeptide repeat-like"/>
    <property type="match status" value="1"/>
</dbReference>
<protein>
    <recommendedName>
        <fullName evidence="2">Pentapeptide repeat protein</fullName>
    </recommendedName>
</protein>
<sequence length="97" mass="11247">MGKLIGVNLSNQQFEAEDVEFINCNLTQSTPFRKQTFKRCKLKGCNLVNCDIDKNDNIIEDCNTTQREIKKENGKIITAFYDQKTRVVINIIEEDEE</sequence>
<name>A0A0F9DA64_9ZZZZ</name>
<proteinExistence type="predicted"/>
<organism evidence="1">
    <name type="scientific">marine sediment metagenome</name>
    <dbReference type="NCBI Taxonomy" id="412755"/>
    <lineage>
        <taxon>unclassified sequences</taxon>
        <taxon>metagenomes</taxon>
        <taxon>ecological metagenomes</taxon>
    </lineage>
</organism>
<dbReference type="AlphaFoldDB" id="A0A0F9DA64"/>
<comment type="caution">
    <text evidence="1">The sequence shown here is derived from an EMBL/GenBank/DDBJ whole genome shotgun (WGS) entry which is preliminary data.</text>
</comment>